<evidence type="ECO:0000313" key="4">
    <source>
        <dbReference type="EMBL" id="NYH86722.1"/>
    </source>
</evidence>
<dbReference type="InterPro" id="IPR006311">
    <property type="entry name" value="TAT_signal"/>
</dbReference>
<dbReference type="Pfam" id="PF13229">
    <property type="entry name" value="Beta_helix"/>
    <property type="match status" value="1"/>
</dbReference>
<dbReference type="EMBL" id="FOOI01000031">
    <property type="protein sequence ID" value="SFH71832.1"/>
    <property type="molecule type" value="Genomic_DNA"/>
</dbReference>
<dbReference type="EMBL" id="JACBZA010000001">
    <property type="protein sequence ID" value="NYH86722.1"/>
    <property type="molecule type" value="Genomic_DNA"/>
</dbReference>
<dbReference type="Proteomes" id="UP000533017">
    <property type="component" value="Unassembled WGS sequence"/>
</dbReference>
<reference evidence="5 6" key="1">
    <citation type="submission" date="2016-10" db="EMBL/GenBank/DDBJ databases">
        <authorList>
            <person name="de Groot N.N."/>
        </authorList>
    </citation>
    <scope>NUCLEOTIDE SEQUENCE [LARGE SCALE GENOMIC DNA]</scope>
    <source>
        <strain evidence="5 6">CPCC 202808</strain>
    </source>
</reference>
<evidence type="ECO:0000313" key="5">
    <source>
        <dbReference type="EMBL" id="SFH71832.1"/>
    </source>
</evidence>
<dbReference type="InterPro" id="IPR011050">
    <property type="entry name" value="Pectin_lyase_fold/virulence"/>
</dbReference>
<dbReference type="Gene3D" id="2.160.20.10">
    <property type="entry name" value="Single-stranded right-handed beta-helix, Pectin lyase-like"/>
    <property type="match status" value="2"/>
</dbReference>
<gene>
    <name evidence="4" type="ORF">FHR37_005573</name>
    <name evidence="5" type="ORF">SAMN05421678_13121</name>
</gene>
<evidence type="ECO:0000313" key="6">
    <source>
        <dbReference type="Proteomes" id="UP000199052"/>
    </source>
</evidence>
<dbReference type="InterPro" id="IPR006626">
    <property type="entry name" value="PbH1"/>
</dbReference>
<dbReference type="GO" id="GO:0016829">
    <property type="term" value="F:lyase activity"/>
    <property type="evidence" value="ECO:0007669"/>
    <property type="project" value="UniProtKB-KW"/>
</dbReference>
<dbReference type="SMART" id="SM00710">
    <property type="entry name" value="PbH1"/>
    <property type="match status" value="4"/>
</dbReference>
<sequence length="463" mass="49076">MTDLNVTDASVNPSAVSRKTSALSRKNLVRSGAVALLGAAALAGPSRRAEAAPTPPHVRGEFVPNDDPRVNLVIDVRAWGAKGDGTTDDTRAIQAALDAATHGETVLFPEGRYRITKTLTHQGALGLSGLGQGLSVIDWAGAGDAIKLTFSSGASADYLMLRDLTVNSTRPDAGTAVSAVWSEPYAGAWPHATIDALEVTRGDGNGQRWQCGLYLQGAWRSTVTSYSFTSAAHEGVGIQLEGQCVDCYLVDMHLSNCDTPILLGWATEGTVIENAVMVGPRHGLRCKVNDAGRKGPWFTLRDSHCNSLASAVEMEGTGDAWVVDNLFYKTPGSSDDYVGVKLTNCRQIRVRGNEIYNISAEDTTNNGIELHNSTECLVNENTTVNLLGKGSGIIVDHSPDARVMNNYSRNVGTGIRVTAGSDRCMVTHNAFRITDSGAVPGAAAVVNDGKDNLVESNTDFRTG</sequence>
<dbReference type="STRING" id="504797.SAMN05421678_13121"/>
<dbReference type="AlphaFoldDB" id="A0A1I3CBC8"/>
<dbReference type="InterPro" id="IPR039448">
    <property type="entry name" value="Beta_helix"/>
</dbReference>
<dbReference type="RefSeq" id="WP_175542868.1">
    <property type="nucleotide sequence ID" value="NZ_FOOI01000031.1"/>
</dbReference>
<feature type="domain" description="Rhamnogalacturonase A/B/Epimerase-like pectate lyase" evidence="2">
    <location>
        <begin position="74"/>
        <end position="279"/>
    </location>
</feature>
<evidence type="ECO:0000259" key="2">
    <source>
        <dbReference type="Pfam" id="PF12708"/>
    </source>
</evidence>
<accession>A0A1I3CBC8</accession>
<evidence type="ECO:0000313" key="7">
    <source>
        <dbReference type="Proteomes" id="UP000533017"/>
    </source>
</evidence>
<protein>
    <submittedName>
        <fullName evidence="5">Pectate lyase superfamily protein</fullName>
    </submittedName>
</protein>
<dbReference type="InterPro" id="IPR024535">
    <property type="entry name" value="RHGA/B-epi-like_pectate_lyase"/>
</dbReference>
<feature type="region of interest" description="Disordered" evidence="1">
    <location>
        <begin position="45"/>
        <end position="64"/>
    </location>
</feature>
<evidence type="ECO:0000259" key="3">
    <source>
        <dbReference type="Pfam" id="PF13229"/>
    </source>
</evidence>
<keyword evidence="7" id="KW-1185">Reference proteome</keyword>
<keyword evidence="5" id="KW-0456">Lyase</keyword>
<dbReference type="InterPro" id="IPR012334">
    <property type="entry name" value="Pectin_lyas_fold"/>
</dbReference>
<organism evidence="5 6">
    <name type="scientific">Actinopolymorpha cephalotaxi</name>
    <dbReference type="NCBI Taxonomy" id="504797"/>
    <lineage>
        <taxon>Bacteria</taxon>
        <taxon>Bacillati</taxon>
        <taxon>Actinomycetota</taxon>
        <taxon>Actinomycetes</taxon>
        <taxon>Propionibacteriales</taxon>
        <taxon>Actinopolymorphaceae</taxon>
        <taxon>Actinopolymorpha</taxon>
    </lineage>
</organism>
<dbReference type="Pfam" id="PF12708">
    <property type="entry name" value="Pect-lyase_RHGA_epim"/>
    <property type="match status" value="1"/>
</dbReference>
<dbReference type="SUPFAM" id="SSF51126">
    <property type="entry name" value="Pectin lyase-like"/>
    <property type="match status" value="1"/>
</dbReference>
<evidence type="ECO:0000256" key="1">
    <source>
        <dbReference type="SAM" id="MobiDB-lite"/>
    </source>
</evidence>
<dbReference type="PROSITE" id="PS51318">
    <property type="entry name" value="TAT"/>
    <property type="match status" value="1"/>
</dbReference>
<reference evidence="4 7" key="2">
    <citation type="submission" date="2020-07" db="EMBL/GenBank/DDBJ databases">
        <title>Sequencing the genomes of 1000 actinobacteria strains.</title>
        <authorList>
            <person name="Klenk H.-P."/>
        </authorList>
    </citation>
    <scope>NUCLEOTIDE SEQUENCE [LARGE SCALE GENOMIC DNA]</scope>
    <source>
        <strain evidence="4 7">DSM 45117</strain>
    </source>
</reference>
<feature type="domain" description="Right handed beta helix" evidence="3">
    <location>
        <begin position="306"/>
        <end position="431"/>
    </location>
</feature>
<dbReference type="Proteomes" id="UP000199052">
    <property type="component" value="Unassembled WGS sequence"/>
</dbReference>
<proteinExistence type="predicted"/>
<name>A0A1I3CBC8_9ACTN</name>